<evidence type="ECO:0000313" key="2">
    <source>
        <dbReference type="EMBL" id="GLC87247.1"/>
    </source>
</evidence>
<evidence type="ECO:0000313" key="3">
    <source>
        <dbReference type="Proteomes" id="UP001065593"/>
    </source>
</evidence>
<dbReference type="InterPro" id="IPR036779">
    <property type="entry name" value="LysM_dom_sf"/>
</dbReference>
<dbReference type="InterPro" id="IPR018392">
    <property type="entry name" value="LysM"/>
</dbReference>
<comment type="caution">
    <text evidence="2">The sequence shown here is derived from an EMBL/GenBank/DDBJ whole genome shotgun (WGS) entry which is preliminary data.</text>
</comment>
<dbReference type="Pfam" id="PF01476">
    <property type="entry name" value="LysM"/>
    <property type="match status" value="1"/>
</dbReference>
<protein>
    <recommendedName>
        <fullName evidence="1">LysM domain-containing protein</fullName>
    </recommendedName>
</protein>
<organism evidence="2 3">
    <name type="scientific">Lysinibacillus piscis</name>
    <dbReference type="NCBI Taxonomy" id="2518931"/>
    <lineage>
        <taxon>Bacteria</taxon>
        <taxon>Bacillati</taxon>
        <taxon>Bacillota</taxon>
        <taxon>Bacilli</taxon>
        <taxon>Bacillales</taxon>
        <taxon>Bacillaceae</taxon>
        <taxon>Lysinibacillus</taxon>
    </lineage>
</organism>
<proteinExistence type="predicted"/>
<accession>A0ABQ5NGP8</accession>
<gene>
    <name evidence="2" type="ORF">LYSBPC_03740</name>
</gene>
<keyword evidence="3" id="KW-1185">Reference proteome</keyword>
<dbReference type="EMBL" id="BRZA01000001">
    <property type="protein sequence ID" value="GLC87247.1"/>
    <property type="molecule type" value="Genomic_DNA"/>
</dbReference>
<name>A0ABQ5NGP8_9BACI</name>
<evidence type="ECO:0000259" key="1">
    <source>
        <dbReference type="Pfam" id="PF01476"/>
    </source>
</evidence>
<feature type="domain" description="LysM" evidence="1">
    <location>
        <begin position="38"/>
        <end position="85"/>
    </location>
</feature>
<reference evidence="2" key="1">
    <citation type="submission" date="2022-08" db="EMBL/GenBank/DDBJ databases">
        <title>Draft genome sequence of Lysinibacillus sp. strain KH24.</title>
        <authorList>
            <person name="Kanbe H."/>
            <person name="Itoh H."/>
        </authorList>
    </citation>
    <scope>NUCLEOTIDE SEQUENCE</scope>
    <source>
        <strain evidence="2">KH24</strain>
    </source>
</reference>
<dbReference type="RefSeq" id="WP_264986978.1">
    <property type="nucleotide sequence ID" value="NZ_BRZA01000001.1"/>
</dbReference>
<dbReference type="Proteomes" id="UP001065593">
    <property type="component" value="Unassembled WGS sequence"/>
</dbReference>
<sequence length="101" mass="11530">MKWFKKNTHITILVATCLLFAAYLFITDPGDVIYEEIQIQYGDSLWSLAEEYRGKMSTDDWIHLVKKENELSNMQIIAGKSLVVPVVGNPSNIIEIARSQQ</sequence>
<dbReference type="Gene3D" id="3.10.350.10">
    <property type="entry name" value="LysM domain"/>
    <property type="match status" value="1"/>
</dbReference>